<dbReference type="AlphaFoldDB" id="A0A1H7LAH9"/>
<organism evidence="10 11">
    <name type="scientific">Chitinophaga rupis</name>
    <dbReference type="NCBI Taxonomy" id="573321"/>
    <lineage>
        <taxon>Bacteria</taxon>
        <taxon>Pseudomonadati</taxon>
        <taxon>Bacteroidota</taxon>
        <taxon>Chitinophagia</taxon>
        <taxon>Chitinophagales</taxon>
        <taxon>Chitinophagaceae</taxon>
        <taxon>Chitinophaga</taxon>
    </lineage>
</organism>
<feature type="binding site" evidence="7">
    <location>
        <position position="226"/>
    </location>
    <ligand>
        <name>substrate</name>
    </ligand>
</feature>
<evidence type="ECO:0000313" key="11">
    <source>
        <dbReference type="Proteomes" id="UP000198984"/>
    </source>
</evidence>
<keyword evidence="4 5" id="KW-0119">Carbohydrate metabolism</keyword>
<dbReference type="Gene3D" id="3.20.20.140">
    <property type="entry name" value="Metal-dependent hydrolases"/>
    <property type="match status" value="1"/>
</dbReference>
<evidence type="ECO:0000256" key="2">
    <source>
        <dbReference type="ARBA" id="ARBA00022723"/>
    </source>
</evidence>
<accession>A0A1H7LAH9</accession>
<dbReference type="Proteomes" id="UP000198984">
    <property type="component" value="Unassembled WGS sequence"/>
</dbReference>
<evidence type="ECO:0000259" key="9">
    <source>
        <dbReference type="Pfam" id="PF01979"/>
    </source>
</evidence>
<protein>
    <submittedName>
        <fullName evidence="10">N-acetylglucosamine-6-phosphate deacetylase</fullName>
    </submittedName>
</protein>
<name>A0A1H7LAH9_9BACT</name>
<dbReference type="STRING" id="573321.SAMN04488505_1011217"/>
<evidence type="ECO:0000256" key="4">
    <source>
        <dbReference type="ARBA" id="ARBA00023277"/>
    </source>
</evidence>
<dbReference type="InterPro" id="IPR011059">
    <property type="entry name" value="Metal-dep_hydrolase_composite"/>
</dbReference>
<keyword evidence="11" id="KW-1185">Reference proteome</keyword>
<dbReference type="SUPFAM" id="SSF51338">
    <property type="entry name" value="Composite domain of metallo-dependent hydrolases"/>
    <property type="match status" value="1"/>
</dbReference>
<evidence type="ECO:0000256" key="6">
    <source>
        <dbReference type="PIRSR" id="PIRSR038994-1"/>
    </source>
</evidence>
<dbReference type="CDD" id="cd00854">
    <property type="entry name" value="NagA"/>
    <property type="match status" value="1"/>
</dbReference>
<dbReference type="PANTHER" id="PTHR11113">
    <property type="entry name" value="N-ACETYLGLUCOSAMINE-6-PHOSPHATE DEACETYLASE"/>
    <property type="match status" value="1"/>
</dbReference>
<dbReference type="RefSeq" id="WP_089907445.1">
    <property type="nucleotide sequence ID" value="NZ_FOBB01000001.1"/>
</dbReference>
<evidence type="ECO:0000256" key="5">
    <source>
        <dbReference type="PIRNR" id="PIRNR038994"/>
    </source>
</evidence>
<feature type="binding site" evidence="8">
    <location>
        <position position="129"/>
    </location>
    <ligand>
        <name>Zn(2+)</name>
        <dbReference type="ChEBI" id="CHEBI:29105"/>
    </ligand>
</feature>
<dbReference type="NCBIfam" id="TIGR00221">
    <property type="entry name" value="nagA"/>
    <property type="match status" value="1"/>
</dbReference>
<gene>
    <name evidence="10" type="ORF">SAMN04488505_1011217</name>
</gene>
<comment type="cofactor">
    <cofactor evidence="8">
        <name>a divalent metal cation</name>
        <dbReference type="ChEBI" id="CHEBI:60240"/>
    </cofactor>
    <text evidence="8">Binds 1 divalent metal cation per subunit.</text>
</comment>
<dbReference type="InterPro" id="IPR003764">
    <property type="entry name" value="GlcNAc_6-P_deAcase"/>
</dbReference>
<comment type="similarity">
    <text evidence="1 5">Belongs to the metallo-dependent hydrolases superfamily. NagA family.</text>
</comment>
<feature type="active site" description="Proton donor/acceptor" evidence="6">
    <location>
        <position position="272"/>
    </location>
</feature>
<feature type="domain" description="Amidohydrolase-related" evidence="9">
    <location>
        <begin position="52"/>
        <end position="358"/>
    </location>
</feature>
<dbReference type="SUPFAM" id="SSF51556">
    <property type="entry name" value="Metallo-dependent hydrolases"/>
    <property type="match status" value="1"/>
</dbReference>
<feature type="binding site" evidence="7">
    <location>
        <position position="140"/>
    </location>
    <ligand>
        <name>substrate</name>
    </ligand>
</feature>
<dbReference type="Pfam" id="PF01979">
    <property type="entry name" value="Amidohydro_1"/>
    <property type="match status" value="1"/>
</dbReference>
<dbReference type="InterPro" id="IPR032466">
    <property type="entry name" value="Metal_Hydrolase"/>
</dbReference>
<dbReference type="InterPro" id="IPR006680">
    <property type="entry name" value="Amidohydro-rel"/>
</dbReference>
<feature type="binding site" evidence="7">
    <location>
        <begin position="298"/>
        <end position="300"/>
    </location>
    <ligand>
        <name>substrate</name>
    </ligand>
</feature>
<dbReference type="GO" id="GO:0008448">
    <property type="term" value="F:N-acetylglucosamine-6-phosphate deacetylase activity"/>
    <property type="evidence" value="ECO:0007669"/>
    <property type="project" value="InterPro"/>
</dbReference>
<dbReference type="PANTHER" id="PTHR11113:SF14">
    <property type="entry name" value="N-ACETYLGLUCOSAMINE-6-PHOSPHATE DEACETYLASE"/>
    <property type="match status" value="1"/>
</dbReference>
<reference evidence="10 11" key="1">
    <citation type="submission" date="2016-10" db="EMBL/GenBank/DDBJ databases">
        <authorList>
            <person name="de Groot N.N."/>
        </authorList>
    </citation>
    <scope>NUCLEOTIDE SEQUENCE [LARGE SCALE GENOMIC DNA]</scope>
    <source>
        <strain evidence="10 11">DSM 21039</strain>
    </source>
</reference>
<dbReference type="OrthoDB" id="9776488at2"/>
<evidence type="ECO:0000256" key="7">
    <source>
        <dbReference type="PIRSR" id="PIRSR038994-2"/>
    </source>
</evidence>
<dbReference type="GO" id="GO:0006046">
    <property type="term" value="P:N-acetylglucosamine catabolic process"/>
    <property type="evidence" value="ECO:0007669"/>
    <property type="project" value="TreeGrafter"/>
</dbReference>
<feature type="binding site" evidence="7">
    <location>
        <begin position="218"/>
        <end position="219"/>
    </location>
    <ligand>
        <name>substrate</name>
    </ligand>
</feature>
<feature type="binding site" evidence="8">
    <location>
        <position position="194"/>
    </location>
    <ligand>
        <name>Zn(2+)</name>
        <dbReference type="ChEBI" id="CHEBI:29105"/>
    </ligand>
</feature>
<feature type="binding site" evidence="8">
    <location>
        <position position="215"/>
    </location>
    <ligand>
        <name>Zn(2+)</name>
        <dbReference type="ChEBI" id="CHEBI:29105"/>
    </ligand>
</feature>
<evidence type="ECO:0000256" key="8">
    <source>
        <dbReference type="PIRSR" id="PIRSR038994-3"/>
    </source>
</evidence>
<evidence type="ECO:0000313" key="10">
    <source>
        <dbReference type="EMBL" id="SEK95928.1"/>
    </source>
</evidence>
<keyword evidence="3 5" id="KW-0378">Hydrolase</keyword>
<proteinExistence type="inferred from homology"/>
<evidence type="ECO:0000256" key="1">
    <source>
        <dbReference type="ARBA" id="ARBA00010716"/>
    </source>
</evidence>
<sequence>MSVTYTNARIFTGDRFLDNHAVLTDNGRIVGLLPATEVPSGTQEIDLGGATLAPALIDLQIYGGNGHLFPFSTDAASLKGTYEYCVSGGAAYFMPTIPTTSREVMLRSMQAVKDYWQQGGKGVLGLHLEGPFMNPAKKGAHLEQYITSPTQEDINWLLEHGRDVIKMMTLAPERCDPQLVKQLQDAGILVSAGHSNATYEQAYAAFERGIPTATHLFNAMSALQSRAPGMVGAIYDHDRICASVVADGIHVDFSAIRISKKIMGQRLFLITDAVAEARSGDYIYIFDKDRYVNAQGTLSGSCLTMMQAVKNCVEKVGIPLDEALRMASAYPAALAGMENELGRISAGYRAAMVAFNEQLQVVQTITE</sequence>
<feature type="binding site" evidence="7">
    <location>
        <position position="250"/>
    </location>
    <ligand>
        <name>substrate</name>
    </ligand>
</feature>
<dbReference type="EMBL" id="FOBB01000001">
    <property type="protein sequence ID" value="SEK95928.1"/>
    <property type="molecule type" value="Genomic_DNA"/>
</dbReference>
<dbReference type="GO" id="GO:0046872">
    <property type="term" value="F:metal ion binding"/>
    <property type="evidence" value="ECO:0007669"/>
    <property type="project" value="UniProtKB-KW"/>
</dbReference>
<evidence type="ECO:0000256" key="3">
    <source>
        <dbReference type="ARBA" id="ARBA00022801"/>
    </source>
</evidence>
<dbReference type="PIRSF" id="PIRSF038994">
    <property type="entry name" value="NagA"/>
    <property type="match status" value="1"/>
</dbReference>
<keyword evidence="2 8" id="KW-0479">Metal-binding</keyword>
<dbReference type="Gene3D" id="2.30.40.10">
    <property type="entry name" value="Urease, subunit C, domain 1"/>
    <property type="match status" value="1"/>
</dbReference>